<comment type="caution">
    <text evidence="2">The sequence shown here is derived from an EMBL/GenBank/DDBJ whole genome shotgun (WGS) entry which is preliminary data.</text>
</comment>
<evidence type="ECO:0000313" key="3">
    <source>
        <dbReference type="Proteomes" id="UP000002748"/>
    </source>
</evidence>
<dbReference type="HOGENOM" id="CLU_602944_0_0_1"/>
<proteinExistence type="predicted"/>
<feature type="region of interest" description="Disordered" evidence="1">
    <location>
        <begin position="229"/>
        <end position="270"/>
    </location>
</feature>
<dbReference type="Proteomes" id="UP000002748">
    <property type="component" value="Unassembled WGS sequence"/>
</dbReference>
<organism evidence="2 3">
    <name type="scientific">Trichosporon asahii var. asahii (strain ATCC 90039 / CBS 2479 / JCM 2466 / KCTC 7840 / NBRC 103889/ NCYC 2677 / UAMH 7654)</name>
    <name type="common">Yeast</name>
    <dbReference type="NCBI Taxonomy" id="1186058"/>
    <lineage>
        <taxon>Eukaryota</taxon>
        <taxon>Fungi</taxon>
        <taxon>Dikarya</taxon>
        <taxon>Basidiomycota</taxon>
        <taxon>Agaricomycotina</taxon>
        <taxon>Tremellomycetes</taxon>
        <taxon>Trichosporonales</taxon>
        <taxon>Trichosporonaceae</taxon>
        <taxon>Trichosporon</taxon>
    </lineage>
</organism>
<dbReference type="GeneID" id="25986089"/>
<dbReference type="EMBL" id="ALBS01000204">
    <property type="protein sequence ID" value="EJT48443.1"/>
    <property type="molecule type" value="Genomic_DNA"/>
</dbReference>
<gene>
    <name evidence="2" type="ORF">A1Q1_02575</name>
</gene>
<feature type="compositionally biased region" description="Basic and acidic residues" evidence="1">
    <location>
        <begin position="136"/>
        <end position="148"/>
    </location>
</feature>
<feature type="region of interest" description="Disordered" evidence="1">
    <location>
        <begin position="117"/>
        <end position="157"/>
    </location>
</feature>
<protein>
    <submittedName>
        <fullName evidence="2">Uncharacterized protein</fullName>
    </submittedName>
</protein>
<feature type="region of interest" description="Disordered" evidence="1">
    <location>
        <begin position="443"/>
        <end position="462"/>
    </location>
</feature>
<name>J5QPM1_TRIAS</name>
<reference evidence="2 3" key="1">
    <citation type="journal article" date="2012" name="Eukaryot. Cell">
        <title>Draft genome sequence of CBS 2479, the standard type strain of Trichosporon asahii.</title>
        <authorList>
            <person name="Yang R.Y."/>
            <person name="Li H.T."/>
            <person name="Zhu H."/>
            <person name="Zhou G.P."/>
            <person name="Wang M."/>
            <person name="Wang L."/>
        </authorList>
    </citation>
    <scope>NUCLEOTIDE SEQUENCE [LARGE SCALE GENOMIC DNA]</scope>
    <source>
        <strain evidence="3">ATCC 90039 / CBS 2479 / JCM 2466 / KCTC 7840 / NCYC 2677 / UAMH 7654</strain>
    </source>
</reference>
<evidence type="ECO:0000313" key="2">
    <source>
        <dbReference type="EMBL" id="EJT48443.1"/>
    </source>
</evidence>
<sequence>MPPSTSSSVGNVVEVVDIMAMDSWGGPSLTICNASGIEIAVVPLLWTQGIAKTYGDLAEILEPVFEDERDLGHDDDDTPWQWQVLPRGQLLSNEERLYAGEFVLRRSGVRSALVPSFASAPPTSTSRSESSQASSHSDKSDGRSEKSAKCNGDTGETEFEMPCFIKPTITTQNRPFTAALAKLHGKRIKWDGERPNHPSAALARIRYAQTLGQRFCLIKKVIVPPWKPTRRSVPSPEVTPRATKRVKRDFTAAEDVGSDSPSPSPAAHRHSDLEVDIGIVLASAMAELGYTETIASDLAAAVARTEAAVQPTLPLGSDVESAIAAHGKAYSTDKAEQLESDDVGQASAVQTLMAYPLHQDEKDGALSLEVAASRLIGRALAEAQRLLQARDPSLAAVDEGNALCAAAFAMKSLIVKGVDAGAGEGQPASVHLLALAAEFKSLSPPPATASMPDGEAEPIPST</sequence>
<dbReference type="KEGG" id="tasa:A1Q1_02575"/>
<dbReference type="VEuPathDB" id="FungiDB:A1Q1_02575"/>
<evidence type="ECO:0000256" key="1">
    <source>
        <dbReference type="SAM" id="MobiDB-lite"/>
    </source>
</evidence>
<dbReference type="AlphaFoldDB" id="J5QPM1"/>
<accession>J5QPM1</accession>
<feature type="compositionally biased region" description="Low complexity" evidence="1">
    <location>
        <begin position="117"/>
        <end position="135"/>
    </location>
</feature>
<dbReference type="RefSeq" id="XP_014179312.1">
    <property type="nucleotide sequence ID" value="XM_014323837.1"/>
</dbReference>